<proteinExistence type="predicted"/>
<organism evidence="3 4">
    <name type="scientific">Cristinia sonorae</name>
    <dbReference type="NCBI Taxonomy" id="1940300"/>
    <lineage>
        <taxon>Eukaryota</taxon>
        <taxon>Fungi</taxon>
        <taxon>Dikarya</taxon>
        <taxon>Basidiomycota</taxon>
        <taxon>Agaricomycotina</taxon>
        <taxon>Agaricomycetes</taxon>
        <taxon>Agaricomycetidae</taxon>
        <taxon>Agaricales</taxon>
        <taxon>Pleurotineae</taxon>
        <taxon>Stephanosporaceae</taxon>
        <taxon>Cristinia</taxon>
    </lineage>
</organism>
<dbReference type="EMBL" id="JAEVFJ010000003">
    <property type="protein sequence ID" value="KAH8106024.1"/>
    <property type="molecule type" value="Genomic_DNA"/>
</dbReference>
<keyword evidence="1" id="KW-0732">Signal</keyword>
<keyword evidence="4" id="KW-1185">Reference proteome</keyword>
<comment type="caution">
    <text evidence="3">The sequence shown here is derived from an EMBL/GenBank/DDBJ whole genome shotgun (WGS) entry which is preliminary data.</text>
</comment>
<dbReference type="AlphaFoldDB" id="A0A8K0UYC0"/>
<dbReference type="Gene3D" id="2.60.40.1180">
    <property type="entry name" value="Golgi alpha-mannosidase II"/>
    <property type="match status" value="1"/>
</dbReference>
<dbReference type="InterPro" id="IPR031728">
    <property type="entry name" value="GlcAase_C"/>
</dbReference>
<evidence type="ECO:0000256" key="1">
    <source>
        <dbReference type="SAM" id="SignalP"/>
    </source>
</evidence>
<accession>A0A8K0UYC0</accession>
<protein>
    <recommendedName>
        <fullName evidence="2">Beta-glucuronidase C-terminal domain-containing protein</fullName>
    </recommendedName>
</protein>
<evidence type="ECO:0000313" key="4">
    <source>
        <dbReference type="Proteomes" id="UP000813824"/>
    </source>
</evidence>
<dbReference type="OrthoDB" id="2796951at2759"/>
<dbReference type="InterPro" id="IPR017853">
    <property type="entry name" value="GH"/>
</dbReference>
<reference evidence="3" key="1">
    <citation type="journal article" date="2021" name="New Phytol.">
        <title>Evolutionary innovations through gain and loss of genes in the ectomycorrhizal Boletales.</title>
        <authorList>
            <person name="Wu G."/>
            <person name="Miyauchi S."/>
            <person name="Morin E."/>
            <person name="Kuo A."/>
            <person name="Drula E."/>
            <person name="Varga T."/>
            <person name="Kohler A."/>
            <person name="Feng B."/>
            <person name="Cao Y."/>
            <person name="Lipzen A."/>
            <person name="Daum C."/>
            <person name="Hundley H."/>
            <person name="Pangilinan J."/>
            <person name="Johnson J."/>
            <person name="Barry K."/>
            <person name="LaButti K."/>
            <person name="Ng V."/>
            <person name="Ahrendt S."/>
            <person name="Min B."/>
            <person name="Choi I.G."/>
            <person name="Park H."/>
            <person name="Plett J.M."/>
            <person name="Magnuson J."/>
            <person name="Spatafora J.W."/>
            <person name="Nagy L.G."/>
            <person name="Henrissat B."/>
            <person name="Grigoriev I.V."/>
            <person name="Yang Z.L."/>
            <person name="Xu J."/>
            <person name="Martin F.M."/>
        </authorList>
    </citation>
    <scope>NUCLEOTIDE SEQUENCE</scope>
    <source>
        <strain evidence="3">KKN 215</strain>
    </source>
</reference>
<dbReference type="Gene3D" id="3.20.20.80">
    <property type="entry name" value="Glycosidases"/>
    <property type="match status" value="1"/>
</dbReference>
<dbReference type="InterPro" id="IPR013780">
    <property type="entry name" value="Glyco_hydro_b"/>
</dbReference>
<sequence>MLVRHPCGVLPSLFLLASSAFAAVPVPIPATNPSPDLTTVYSNFFGISIELSFANYYFGNDSNTVPQPVVEYLSALRERGSGKPVRLRLGGNSMDSSTYVPDQPDIIEFTDPNANSNDQPVNYGEKMFEAMNALSDKVGGAEYLIGLSLRNPNNTNIPLLAGDAQHFLGDKLDAFLLGNEPDLYTAHGQRPNIKNYTEFDYIGEYWEVFAALSKTPQGDVLSLDKIAGPTICCFWDLAPLLVPGGWLDQFNERLKYITLQHYPQNNCFGSYQYEIDYYLHHANAVGLAKWQDSGLDIIRKQPAETRKPVIMDEFNSASCGGIPGISDTFAATLWGADYGLQLAAVGYSAAYLHTREVGVTYNLFDPPPTVAAGSGPWTTNPSFYTYLPVSEALQGNNGSKVVDLNIQNSATDKSQSVAGYGIYDASSNSIHHLVLFNFDNATTGPVEFTLPSELFTSTDSNVAVRFLTAPHVNEKHDIAWGNLTWSGVGDGKPVTASGSWVQNDQTIACAQGCTVSVPGPALAVVYVGGFDAPSAPANTSTTKPGGSNNTQDSDASVGVHAVGLGVLLSAAAVGFSLVI</sequence>
<feature type="signal peptide" evidence="1">
    <location>
        <begin position="1"/>
        <end position="22"/>
    </location>
</feature>
<gene>
    <name evidence="3" type="ORF">BXZ70DRAFT_917827</name>
</gene>
<dbReference type="InterPro" id="IPR052974">
    <property type="entry name" value="GH79_Enzymes"/>
</dbReference>
<dbReference type="Proteomes" id="UP000813824">
    <property type="component" value="Unassembled WGS sequence"/>
</dbReference>
<evidence type="ECO:0000259" key="2">
    <source>
        <dbReference type="Pfam" id="PF16862"/>
    </source>
</evidence>
<dbReference type="Pfam" id="PF16862">
    <property type="entry name" value="Glyco_hydro_79C"/>
    <property type="match status" value="1"/>
</dbReference>
<dbReference type="PANTHER" id="PTHR36183">
    <property type="entry name" value="BETA-GLUCURONIDASE"/>
    <property type="match status" value="1"/>
</dbReference>
<evidence type="ECO:0000313" key="3">
    <source>
        <dbReference type="EMBL" id="KAH8106024.1"/>
    </source>
</evidence>
<dbReference type="SUPFAM" id="SSF51445">
    <property type="entry name" value="(Trans)glycosidases"/>
    <property type="match status" value="1"/>
</dbReference>
<feature type="domain" description="Beta-glucuronidase C-terminal" evidence="2">
    <location>
        <begin position="419"/>
        <end position="523"/>
    </location>
</feature>
<dbReference type="PANTHER" id="PTHR36183:SF2">
    <property type="entry name" value="BETA-GLUCURONIDASE C-TERMINAL DOMAIN-CONTAINING PROTEIN"/>
    <property type="match status" value="1"/>
</dbReference>
<name>A0A8K0UYC0_9AGAR</name>
<feature type="chain" id="PRO_5035432467" description="Beta-glucuronidase C-terminal domain-containing protein" evidence="1">
    <location>
        <begin position="23"/>
        <end position="579"/>
    </location>
</feature>